<dbReference type="SUPFAM" id="SSF143575">
    <property type="entry name" value="GAS2 domain-like"/>
    <property type="match status" value="1"/>
</dbReference>
<evidence type="ECO:0000313" key="2">
    <source>
        <dbReference type="Proteomes" id="UP000649617"/>
    </source>
</evidence>
<dbReference type="EMBL" id="CAJNIZ010017080">
    <property type="protein sequence ID" value="CAE7393250.1"/>
    <property type="molecule type" value="Genomic_DNA"/>
</dbReference>
<dbReference type="OrthoDB" id="436349at2759"/>
<dbReference type="InterPro" id="IPR036534">
    <property type="entry name" value="GAR_dom_sf"/>
</dbReference>
<organism evidence="1 2">
    <name type="scientific">Symbiodinium pilosum</name>
    <name type="common">Dinoflagellate</name>
    <dbReference type="NCBI Taxonomy" id="2952"/>
    <lineage>
        <taxon>Eukaryota</taxon>
        <taxon>Sar</taxon>
        <taxon>Alveolata</taxon>
        <taxon>Dinophyceae</taxon>
        <taxon>Suessiales</taxon>
        <taxon>Symbiodiniaceae</taxon>
        <taxon>Symbiodinium</taxon>
    </lineage>
</organism>
<keyword evidence="2" id="KW-1185">Reference proteome</keyword>
<proteinExistence type="predicted"/>
<name>A0A812QLN6_SYMPI</name>
<sequence length="87" mass="9500">MWGFLALRVAEFANQPKNSASKALFCRLGPGSYLFGTQRVSLRLRGGDLEAEAGGDWVALEELVRRMQPSQSVHLLHASSSLPTLNS</sequence>
<reference evidence="1" key="1">
    <citation type="submission" date="2021-02" db="EMBL/GenBank/DDBJ databases">
        <authorList>
            <person name="Dougan E. K."/>
            <person name="Rhodes N."/>
            <person name="Thang M."/>
            <person name="Chan C."/>
        </authorList>
    </citation>
    <scope>NUCLEOTIDE SEQUENCE</scope>
</reference>
<dbReference type="AlphaFoldDB" id="A0A812QLN6"/>
<protein>
    <submittedName>
        <fullName evidence="1">Uncharacterized protein</fullName>
    </submittedName>
</protein>
<gene>
    <name evidence="1" type="ORF">SPIL2461_LOCUS9656</name>
</gene>
<dbReference type="Proteomes" id="UP000649617">
    <property type="component" value="Unassembled WGS sequence"/>
</dbReference>
<dbReference type="GO" id="GO:0008017">
    <property type="term" value="F:microtubule binding"/>
    <property type="evidence" value="ECO:0007669"/>
    <property type="project" value="InterPro"/>
</dbReference>
<comment type="caution">
    <text evidence="1">The sequence shown here is derived from an EMBL/GenBank/DDBJ whole genome shotgun (WGS) entry which is preliminary data.</text>
</comment>
<evidence type="ECO:0000313" key="1">
    <source>
        <dbReference type="EMBL" id="CAE7393250.1"/>
    </source>
</evidence>
<accession>A0A812QLN6</accession>